<reference evidence="2" key="1">
    <citation type="journal article" date="2014" name="Science">
        <title>The coffee genome provides insight into the convergent evolution of caffeine biosynthesis.</title>
        <authorList>
            <person name="Denoeud F."/>
            <person name="Carretero-Paulet L."/>
            <person name="Dereeper A."/>
            <person name="Droc G."/>
            <person name="Guyot R."/>
            <person name="Pietrella M."/>
            <person name="Zheng C."/>
            <person name="Alberti A."/>
            <person name="Anthony F."/>
            <person name="Aprea G."/>
            <person name="Aury J.M."/>
            <person name="Bento P."/>
            <person name="Bernard M."/>
            <person name="Bocs S."/>
            <person name="Campa C."/>
            <person name="Cenci A."/>
            <person name="Combes M.C."/>
            <person name="Crouzillat D."/>
            <person name="Da Silva C."/>
            <person name="Daddiego L."/>
            <person name="De Bellis F."/>
            <person name="Dussert S."/>
            <person name="Garsmeur O."/>
            <person name="Gayraud T."/>
            <person name="Guignon V."/>
            <person name="Jahn K."/>
            <person name="Jamilloux V."/>
            <person name="Joet T."/>
            <person name="Labadie K."/>
            <person name="Lan T."/>
            <person name="Leclercq J."/>
            <person name="Lepelley M."/>
            <person name="Leroy T."/>
            <person name="Li L.T."/>
            <person name="Librado P."/>
            <person name="Lopez L."/>
            <person name="Munoz A."/>
            <person name="Noel B."/>
            <person name="Pallavicini A."/>
            <person name="Perrotta G."/>
            <person name="Poncet V."/>
            <person name="Pot D."/>
            <person name="Priyono X."/>
            <person name="Rigoreau M."/>
            <person name="Rouard M."/>
            <person name="Rozas J."/>
            <person name="Tranchant-Dubreuil C."/>
            <person name="VanBuren R."/>
            <person name="Zhang Q."/>
            <person name="Andrade A.C."/>
            <person name="Argout X."/>
            <person name="Bertrand B."/>
            <person name="de Kochko A."/>
            <person name="Graziosi G."/>
            <person name="Henry R.J."/>
            <person name="Jayarama X."/>
            <person name="Ming R."/>
            <person name="Nagai C."/>
            <person name="Rounsley S."/>
            <person name="Sankoff D."/>
            <person name="Giuliano G."/>
            <person name="Albert V.A."/>
            <person name="Wincker P."/>
            <person name="Lashermes P."/>
        </authorList>
    </citation>
    <scope>NUCLEOTIDE SEQUENCE [LARGE SCALE GENOMIC DNA]</scope>
    <source>
        <strain evidence="2">cv. DH200-94</strain>
    </source>
</reference>
<keyword evidence="2" id="KW-1185">Reference proteome</keyword>
<dbReference type="EMBL" id="HG739108">
    <property type="protein sequence ID" value="CDP07146.1"/>
    <property type="molecule type" value="Genomic_DNA"/>
</dbReference>
<proteinExistence type="predicted"/>
<protein>
    <submittedName>
        <fullName evidence="1">Uncharacterized protein</fullName>
    </submittedName>
</protein>
<evidence type="ECO:0000313" key="2">
    <source>
        <dbReference type="Proteomes" id="UP000295252"/>
    </source>
</evidence>
<dbReference type="InParanoid" id="A0A068UF83"/>
<name>A0A068UF83_COFCA</name>
<organism evidence="1 2">
    <name type="scientific">Coffea canephora</name>
    <name type="common">Robusta coffee</name>
    <dbReference type="NCBI Taxonomy" id="49390"/>
    <lineage>
        <taxon>Eukaryota</taxon>
        <taxon>Viridiplantae</taxon>
        <taxon>Streptophyta</taxon>
        <taxon>Embryophyta</taxon>
        <taxon>Tracheophyta</taxon>
        <taxon>Spermatophyta</taxon>
        <taxon>Magnoliopsida</taxon>
        <taxon>eudicotyledons</taxon>
        <taxon>Gunneridae</taxon>
        <taxon>Pentapetalae</taxon>
        <taxon>asterids</taxon>
        <taxon>lamiids</taxon>
        <taxon>Gentianales</taxon>
        <taxon>Rubiaceae</taxon>
        <taxon>Ixoroideae</taxon>
        <taxon>Gardenieae complex</taxon>
        <taxon>Bertiereae - Coffeeae clade</taxon>
        <taxon>Coffeeae</taxon>
        <taxon>Coffea</taxon>
    </lineage>
</organism>
<sequence>MLCQLLLSDTPPQFLCTVNCASDSVVIRFNFQVRRCKEAFNLYNEERRKERAQEYLSTMMML</sequence>
<gene>
    <name evidence="1" type="ORF">GSCOC_T00024276001</name>
</gene>
<dbReference type="AlphaFoldDB" id="A0A068UF83"/>
<dbReference type="Gramene" id="CDP07146">
    <property type="protein sequence ID" value="CDP07146"/>
    <property type="gene ID" value="GSCOC_T00024276001"/>
</dbReference>
<evidence type="ECO:0000313" key="1">
    <source>
        <dbReference type="EMBL" id="CDP07146.1"/>
    </source>
</evidence>
<accession>A0A068UF83</accession>
<dbReference type="Proteomes" id="UP000295252">
    <property type="component" value="Chromosome I"/>
</dbReference>